<accession>A0ABY6MU20</accession>
<feature type="region of interest" description="Disordered" evidence="1">
    <location>
        <begin position="768"/>
        <end position="800"/>
    </location>
</feature>
<name>A0ABY6MU20_9BURK</name>
<dbReference type="RefSeq" id="WP_264893259.1">
    <property type="nucleotide sequence ID" value="NZ_CP110257.1"/>
</dbReference>
<feature type="domain" description="AsmA" evidence="2">
    <location>
        <begin position="1"/>
        <end position="168"/>
    </location>
</feature>
<dbReference type="InterPro" id="IPR052894">
    <property type="entry name" value="AsmA-related"/>
</dbReference>
<sequence length="800" mass="87528">MKRWAQWGALGLGGVVLLAGAIGAYLVATFDADRYKGVLIEWVREHRQRELRIEGPLELELWPRLQVRLQGVSLSEHRRPQETFLALRDARLAVEVWPLLRKSLVIDRIEARGLTLRYLRDAQGRRNIDDLLGRDDGPEDSAGKSGPLHFDVAALDLSDATVTVHDELGGLRGDVVVRRLQSGRLADQLSAPVEVDATLELLQPGVQGRLSGKTRLRFDRAASRLTLSDMHLAYRGEALGVRGLDAGMQGSLVYEAGSRALQAENLVLRTRAEIGSLRFEPSELKARRFAYDPARRALRLEELDVQLDAVRDKHPLKAQLRWPALEVTGERLTGSAMQGQVELKGEQPLRVTFSSAAPVGNFDLLRLPGFEARLEGTGPRKLTGELRADLALQPEKGSVALDALAGRLRIEDPKLKPLDARLGGRATASPQAAQWQLEGALNDNEFDTRGRALFTGTVPTVHMQGRFARLDLDRLLPERAERPASAAASPTPTPPDTPVDLSVLREWQGSLALTAGELSWKPYRLRDLRLDANLEGGMLRVPRYAAGLWGGRVEGSAFADARAQRVVLKAQAQQIDVEAALRDVARKDLLRGTGRLQLDVESAGRSLQEMKSRLAGKATVQVRDGAIKGVNLARTLREAKAALSLRQDALQRASQTEETDFSELSATFDIAQGVARNDDLDAKSPFLRLGGAGAIDIGRNRIDYTLRATVTDTSKGQGGSDLARLRGLTLPVRLTGPLEAVDWQIQWSAVAAAAAEAAVKSRIEDKLRKELGLPSPPEGAASEPVRPRDRLKDTLKGLIR</sequence>
<dbReference type="Proteomes" id="UP001163266">
    <property type="component" value="Chromosome"/>
</dbReference>
<protein>
    <submittedName>
        <fullName evidence="3">AsmA family protein</fullName>
    </submittedName>
</protein>
<dbReference type="EMBL" id="CP110257">
    <property type="protein sequence ID" value="UZD55505.1"/>
    <property type="molecule type" value="Genomic_DNA"/>
</dbReference>
<proteinExistence type="predicted"/>
<feature type="compositionally biased region" description="Basic and acidic residues" evidence="1">
    <location>
        <begin position="785"/>
        <end position="800"/>
    </location>
</feature>
<dbReference type="InterPro" id="IPR007844">
    <property type="entry name" value="AsmA"/>
</dbReference>
<dbReference type="PANTHER" id="PTHR30441">
    <property type="entry name" value="DUF748 DOMAIN-CONTAINING PROTEIN"/>
    <property type="match status" value="1"/>
</dbReference>
<evidence type="ECO:0000313" key="3">
    <source>
        <dbReference type="EMBL" id="UZD55505.1"/>
    </source>
</evidence>
<evidence type="ECO:0000256" key="1">
    <source>
        <dbReference type="SAM" id="MobiDB-lite"/>
    </source>
</evidence>
<dbReference type="Pfam" id="PF05170">
    <property type="entry name" value="AsmA"/>
    <property type="match status" value="2"/>
</dbReference>
<feature type="domain" description="AsmA" evidence="2">
    <location>
        <begin position="495"/>
        <end position="679"/>
    </location>
</feature>
<gene>
    <name evidence="3" type="ORF">OMP39_02650</name>
</gene>
<keyword evidence="4" id="KW-1185">Reference proteome</keyword>
<organism evidence="3 4">
    <name type="scientific">Caldimonas aquatica</name>
    <dbReference type="NCBI Taxonomy" id="376175"/>
    <lineage>
        <taxon>Bacteria</taxon>
        <taxon>Pseudomonadati</taxon>
        <taxon>Pseudomonadota</taxon>
        <taxon>Betaproteobacteria</taxon>
        <taxon>Burkholderiales</taxon>
        <taxon>Sphaerotilaceae</taxon>
        <taxon>Caldimonas</taxon>
    </lineage>
</organism>
<dbReference type="PANTHER" id="PTHR30441:SF4">
    <property type="entry name" value="PROTEIN ASMA"/>
    <property type="match status" value="1"/>
</dbReference>
<evidence type="ECO:0000259" key="2">
    <source>
        <dbReference type="Pfam" id="PF05170"/>
    </source>
</evidence>
<evidence type="ECO:0000313" key="4">
    <source>
        <dbReference type="Proteomes" id="UP001163266"/>
    </source>
</evidence>
<reference evidence="3" key="1">
    <citation type="submission" date="2022-10" db="EMBL/GenBank/DDBJ databases">
        <title>Complete genome sequence of Schlegelella aquatica LMG 23380.</title>
        <authorList>
            <person name="Musilova J."/>
            <person name="Kourilova X."/>
            <person name="Bezdicek M."/>
            <person name="Hermankova K."/>
            <person name="Obruca S."/>
            <person name="Sedlar K."/>
        </authorList>
    </citation>
    <scope>NUCLEOTIDE SEQUENCE</scope>
    <source>
        <strain evidence="3">LMG 23380</strain>
    </source>
</reference>